<reference evidence="1" key="1">
    <citation type="journal article" date="2021" name="Proc. Natl. Acad. Sci. U.S.A.">
        <title>A Catalog of Tens of Thousands of Viruses from Human Metagenomes Reveals Hidden Associations with Chronic Diseases.</title>
        <authorList>
            <person name="Tisza M.J."/>
            <person name="Buck C.B."/>
        </authorList>
    </citation>
    <scope>NUCLEOTIDE SEQUENCE</scope>
    <source>
        <strain evidence="1">Ctaix4</strain>
    </source>
</reference>
<sequence>MNIDRNRPTSILECIGPAAMLEQMAEEAAELSKACLKLARVIRGENPTPVTKNQAVDSVIEEYTDVMQCALELDLVADKNQIREKKMRFFRRWMARKE</sequence>
<name>A0A8S5S5H3_9CAUD</name>
<accession>A0A8S5S5H3</accession>
<evidence type="ECO:0000313" key="1">
    <source>
        <dbReference type="EMBL" id="DAF46193.1"/>
    </source>
</evidence>
<organism evidence="1">
    <name type="scientific">Caudovirales sp. ctaix4</name>
    <dbReference type="NCBI Taxonomy" id="2827635"/>
    <lineage>
        <taxon>Viruses</taxon>
        <taxon>Duplodnaviria</taxon>
        <taxon>Heunggongvirae</taxon>
        <taxon>Uroviricota</taxon>
        <taxon>Caudoviricetes</taxon>
    </lineage>
</organism>
<protein>
    <submittedName>
        <fullName evidence="1">Triphosphate Pyrophosphohydrolase</fullName>
    </submittedName>
</protein>
<dbReference type="EMBL" id="BK032533">
    <property type="protein sequence ID" value="DAF46193.1"/>
    <property type="molecule type" value="Genomic_DNA"/>
</dbReference>
<proteinExistence type="predicted"/>